<evidence type="ECO:0000313" key="2">
    <source>
        <dbReference type="Proteomes" id="UP000515237"/>
    </source>
</evidence>
<dbReference type="AlphaFoldDB" id="A0A7G7G2L5"/>
<protein>
    <recommendedName>
        <fullName evidence="3">NAD(P)H-binding protein</fullName>
    </recommendedName>
</protein>
<evidence type="ECO:0000313" key="1">
    <source>
        <dbReference type="EMBL" id="QNF31399.1"/>
    </source>
</evidence>
<dbReference type="KEGG" id="aswu:HUW51_01185"/>
<dbReference type="EMBL" id="CP055155">
    <property type="protein sequence ID" value="QNF31399.1"/>
    <property type="molecule type" value="Genomic_DNA"/>
</dbReference>
<accession>A0A7G7G2L5</accession>
<evidence type="ECO:0008006" key="3">
    <source>
        <dbReference type="Google" id="ProtNLM"/>
    </source>
</evidence>
<dbReference type="Proteomes" id="UP000515237">
    <property type="component" value="Plasmid unnamed2"/>
</dbReference>
<name>A0A7G7G2L5_9BACT</name>
<dbReference type="Gene3D" id="3.40.50.720">
    <property type="entry name" value="NAD(P)-binding Rossmann-like Domain"/>
    <property type="match status" value="1"/>
</dbReference>
<dbReference type="InterPro" id="IPR036291">
    <property type="entry name" value="NAD(P)-bd_dom_sf"/>
</dbReference>
<sequence length="216" mass="23853">MKVIIAGSTGMVGNLVLANCLSSDQIQEVRSLVRKPTGLKHPKLTEIVTSNFANYSSHSHLFQDIASAFFCIGVYTGQVSDEIFKKTTVDYAIAFATALKQESPGATICLLSGAGADSTEKSRTPFARYKGMAENQISNLNMKFYAFRPAYIYPVAPRQEPNAGYKILRVFYPLLKALGKKYSITSTELARAMFHVGLYGAEKQILENQDILNYVK</sequence>
<proteinExistence type="predicted"/>
<keyword evidence="2" id="KW-1185">Reference proteome</keyword>
<gene>
    <name evidence="1" type="ORF">HUW51_01185</name>
</gene>
<dbReference type="SUPFAM" id="SSF51735">
    <property type="entry name" value="NAD(P)-binding Rossmann-fold domains"/>
    <property type="match status" value="1"/>
</dbReference>
<geneLocation type="plasmid" evidence="1 2">
    <name>unnamed2</name>
</geneLocation>
<keyword evidence="1" id="KW-0614">Plasmid</keyword>
<dbReference type="RefSeq" id="WP_185269965.1">
    <property type="nucleotide sequence ID" value="NZ_CP055155.1"/>
</dbReference>
<reference evidence="1 2" key="1">
    <citation type="journal article" date="2018" name="Int. J. Syst. Evol. Microbiol.">
        <title>Adhaeribacter swui sp. nov., isolated from wet mud.</title>
        <authorList>
            <person name="Kim D.U."/>
            <person name="Kim K.W."/>
            <person name="Kang M.S."/>
            <person name="Kim J.Y."/>
            <person name="Jang J.H."/>
            <person name="Kim M.K."/>
        </authorList>
    </citation>
    <scope>NUCLEOTIDE SEQUENCE [LARGE SCALE GENOMIC DNA]</scope>
    <source>
        <strain evidence="1 2">KCTC 52873</strain>
        <plasmid evidence="1">unnamed2</plasmid>
    </source>
</reference>
<dbReference type="PANTHER" id="PTHR14097">
    <property type="entry name" value="OXIDOREDUCTASE HTATIP2"/>
    <property type="match status" value="1"/>
</dbReference>
<dbReference type="PANTHER" id="PTHR14097:SF8">
    <property type="entry name" value="NAD(P)-BINDING DOMAIN-CONTAINING PROTEIN"/>
    <property type="match status" value="1"/>
</dbReference>
<organism evidence="1 2">
    <name type="scientific">Adhaeribacter swui</name>
    <dbReference type="NCBI Taxonomy" id="2086471"/>
    <lineage>
        <taxon>Bacteria</taxon>
        <taxon>Pseudomonadati</taxon>
        <taxon>Bacteroidota</taxon>
        <taxon>Cytophagia</taxon>
        <taxon>Cytophagales</taxon>
        <taxon>Hymenobacteraceae</taxon>
        <taxon>Adhaeribacter</taxon>
    </lineage>
</organism>